<evidence type="ECO:0000313" key="1">
    <source>
        <dbReference type="EMBL" id="KOX68145.1"/>
    </source>
</evidence>
<protein>
    <submittedName>
        <fullName evidence="1">Uncharacterized protein</fullName>
    </submittedName>
</protein>
<sequence>MADESTQTIEIDISKVDISGIVLINHINTVNTTITSNGEQPRFVTRKIHSRRPARSEHELDGLLYSAKCARAPLTHSLSTTSAVEGIVLAIGKVGSSVSRLCIRTYHSQDYSVRSQTVEIFLTKLKSLKKEIVKV</sequence>
<dbReference type="EMBL" id="KQ435949">
    <property type="protein sequence ID" value="KOX68145.1"/>
    <property type="molecule type" value="Genomic_DNA"/>
</dbReference>
<organism evidence="1 2">
    <name type="scientific">Melipona quadrifasciata</name>
    <dbReference type="NCBI Taxonomy" id="166423"/>
    <lineage>
        <taxon>Eukaryota</taxon>
        <taxon>Metazoa</taxon>
        <taxon>Ecdysozoa</taxon>
        <taxon>Arthropoda</taxon>
        <taxon>Hexapoda</taxon>
        <taxon>Insecta</taxon>
        <taxon>Pterygota</taxon>
        <taxon>Neoptera</taxon>
        <taxon>Endopterygota</taxon>
        <taxon>Hymenoptera</taxon>
        <taxon>Apocrita</taxon>
        <taxon>Aculeata</taxon>
        <taxon>Apoidea</taxon>
        <taxon>Anthophila</taxon>
        <taxon>Apidae</taxon>
        <taxon>Melipona</taxon>
    </lineage>
</organism>
<accession>A0A0M8ZP00</accession>
<dbReference type="AlphaFoldDB" id="A0A0M8ZP00"/>
<keyword evidence="2" id="KW-1185">Reference proteome</keyword>
<name>A0A0M8ZP00_9HYME</name>
<reference evidence="1 2" key="1">
    <citation type="submission" date="2015-07" db="EMBL/GenBank/DDBJ databases">
        <title>The genome of Melipona quadrifasciata.</title>
        <authorList>
            <person name="Pan H."/>
            <person name="Kapheim K."/>
        </authorList>
    </citation>
    <scope>NUCLEOTIDE SEQUENCE [LARGE SCALE GENOMIC DNA]</scope>
    <source>
        <strain evidence="1">0111107301</strain>
        <tissue evidence="1">Whole body</tissue>
    </source>
</reference>
<gene>
    <name evidence="1" type="ORF">WN51_07118</name>
</gene>
<dbReference type="Proteomes" id="UP000053105">
    <property type="component" value="Unassembled WGS sequence"/>
</dbReference>
<evidence type="ECO:0000313" key="2">
    <source>
        <dbReference type="Proteomes" id="UP000053105"/>
    </source>
</evidence>
<proteinExistence type="predicted"/>